<dbReference type="Gene3D" id="3.40.50.300">
    <property type="entry name" value="P-loop containing nucleotide triphosphate hydrolases"/>
    <property type="match status" value="1"/>
</dbReference>
<dbReference type="SUPFAM" id="SSF52540">
    <property type="entry name" value="P-loop containing nucleoside triphosphate hydrolases"/>
    <property type="match status" value="1"/>
</dbReference>
<reference evidence="2 3" key="1">
    <citation type="journal article" date="2019" name="Nat. Ecol. Evol.">
        <title>Megaphylogeny resolves global patterns of mushroom evolution.</title>
        <authorList>
            <person name="Varga T."/>
            <person name="Krizsan K."/>
            <person name="Foldi C."/>
            <person name="Dima B."/>
            <person name="Sanchez-Garcia M."/>
            <person name="Sanchez-Ramirez S."/>
            <person name="Szollosi G.J."/>
            <person name="Szarkandi J.G."/>
            <person name="Papp V."/>
            <person name="Albert L."/>
            <person name="Andreopoulos W."/>
            <person name="Angelini C."/>
            <person name="Antonin V."/>
            <person name="Barry K.W."/>
            <person name="Bougher N.L."/>
            <person name="Buchanan P."/>
            <person name="Buyck B."/>
            <person name="Bense V."/>
            <person name="Catcheside P."/>
            <person name="Chovatia M."/>
            <person name="Cooper J."/>
            <person name="Damon W."/>
            <person name="Desjardin D."/>
            <person name="Finy P."/>
            <person name="Geml J."/>
            <person name="Haridas S."/>
            <person name="Hughes K."/>
            <person name="Justo A."/>
            <person name="Karasinski D."/>
            <person name="Kautmanova I."/>
            <person name="Kiss B."/>
            <person name="Kocsube S."/>
            <person name="Kotiranta H."/>
            <person name="LaButti K.M."/>
            <person name="Lechner B.E."/>
            <person name="Liimatainen K."/>
            <person name="Lipzen A."/>
            <person name="Lukacs Z."/>
            <person name="Mihaltcheva S."/>
            <person name="Morgado L.N."/>
            <person name="Niskanen T."/>
            <person name="Noordeloos M.E."/>
            <person name="Ohm R.A."/>
            <person name="Ortiz-Santana B."/>
            <person name="Ovrebo C."/>
            <person name="Racz N."/>
            <person name="Riley R."/>
            <person name="Savchenko A."/>
            <person name="Shiryaev A."/>
            <person name="Soop K."/>
            <person name="Spirin V."/>
            <person name="Szebenyi C."/>
            <person name="Tomsovsky M."/>
            <person name="Tulloss R.E."/>
            <person name="Uehling J."/>
            <person name="Grigoriev I.V."/>
            <person name="Vagvolgyi C."/>
            <person name="Papp T."/>
            <person name="Martin F.M."/>
            <person name="Miettinen O."/>
            <person name="Hibbett D.S."/>
            <person name="Nagy L.G."/>
        </authorList>
    </citation>
    <scope>NUCLEOTIDE SEQUENCE [LARGE SCALE GENOMIC DNA]</scope>
    <source>
        <strain evidence="2 3">CBS 121175</strain>
    </source>
</reference>
<keyword evidence="3" id="KW-1185">Reference proteome</keyword>
<evidence type="ECO:0000313" key="3">
    <source>
        <dbReference type="Proteomes" id="UP000307440"/>
    </source>
</evidence>
<dbReference type="InterPro" id="IPR027417">
    <property type="entry name" value="P-loop_NTPase"/>
</dbReference>
<dbReference type="Proteomes" id="UP000307440">
    <property type="component" value="Unassembled WGS sequence"/>
</dbReference>
<accession>A0A5C3KH75</accession>
<evidence type="ECO:0000313" key="2">
    <source>
        <dbReference type="EMBL" id="TFK19334.1"/>
    </source>
</evidence>
<dbReference type="OrthoDB" id="8954335at2759"/>
<dbReference type="AlphaFoldDB" id="A0A5C3KH75"/>
<protein>
    <recommendedName>
        <fullName evidence="1">G domain-containing protein</fullName>
    </recommendedName>
</protein>
<dbReference type="CDD" id="cd00882">
    <property type="entry name" value="Ras_like_GTPase"/>
    <property type="match status" value="1"/>
</dbReference>
<dbReference type="Pfam" id="PF01926">
    <property type="entry name" value="MMR_HSR1"/>
    <property type="match status" value="1"/>
</dbReference>
<organism evidence="2 3">
    <name type="scientific">Coprinopsis marcescibilis</name>
    <name type="common">Agaric fungus</name>
    <name type="synonym">Psathyrella marcescibilis</name>
    <dbReference type="NCBI Taxonomy" id="230819"/>
    <lineage>
        <taxon>Eukaryota</taxon>
        <taxon>Fungi</taxon>
        <taxon>Dikarya</taxon>
        <taxon>Basidiomycota</taxon>
        <taxon>Agaricomycotina</taxon>
        <taxon>Agaricomycetes</taxon>
        <taxon>Agaricomycetidae</taxon>
        <taxon>Agaricales</taxon>
        <taxon>Agaricineae</taxon>
        <taxon>Psathyrellaceae</taxon>
        <taxon>Coprinopsis</taxon>
    </lineage>
</organism>
<feature type="domain" description="G" evidence="1">
    <location>
        <begin position="1"/>
        <end position="104"/>
    </location>
</feature>
<dbReference type="InterPro" id="IPR006073">
    <property type="entry name" value="GTP-bd"/>
</dbReference>
<gene>
    <name evidence="2" type="ORF">FA15DRAFT_648522</name>
</gene>
<dbReference type="EMBL" id="ML210346">
    <property type="protein sequence ID" value="TFK19334.1"/>
    <property type="molecule type" value="Genomic_DNA"/>
</dbReference>
<name>A0A5C3KH75_COPMA</name>
<evidence type="ECO:0000259" key="1">
    <source>
        <dbReference type="Pfam" id="PF01926"/>
    </source>
</evidence>
<sequence length="194" mass="21078">MGITGAGRSSFINAFGGGAKVGEGLESSTRDICMYIIRLPDELASEYPDLKSRRVALVDTPGFDGTSVVDLEIFARITEWVKNQYTRGVTVGGVIYMCDIGKGRVNGAARVNVERFAKLLGGSNAFRRVVLVTTAWDGVELDKGAKREQELCSSFWKELIDGGAVVRRTKDLAGPRKPSGHVDVLRHILQCLST</sequence>
<proteinExistence type="predicted"/>